<dbReference type="InterPro" id="IPR016024">
    <property type="entry name" value="ARM-type_fold"/>
</dbReference>
<dbReference type="EMBL" id="JACBKZ010000009">
    <property type="protein sequence ID" value="KAF5943187.1"/>
    <property type="molecule type" value="Genomic_DNA"/>
</dbReference>
<evidence type="ECO:0000256" key="2">
    <source>
        <dbReference type="ARBA" id="ARBA00003861"/>
    </source>
</evidence>
<keyword evidence="11" id="KW-1185">Reference proteome</keyword>
<dbReference type="AlphaFoldDB" id="A0A7J7GRX5"/>
<dbReference type="InterPro" id="IPR036537">
    <property type="entry name" value="Adaptor_Cbl_N_dom_sf"/>
</dbReference>
<dbReference type="GO" id="GO:0061630">
    <property type="term" value="F:ubiquitin protein ligase activity"/>
    <property type="evidence" value="ECO:0007669"/>
    <property type="project" value="UniProtKB-EC"/>
</dbReference>
<dbReference type="Proteomes" id="UP000593564">
    <property type="component" value="Unassembled WGS sequence"/>
</dbReference>
<dbReference type="PANTHER" id="PTHR23315:SF49">
    <property type="entry name" value="RING-TYPE E3 UBIQUITIN TRANSFERASE"/>
    <property type="match status" value="1"/>
</dbReference>
<evidence type="ECO:0000256" key="7">
    <source>
        <dbReference type="ARBA" id="ARBA00022786"/>
    </source>
</evidence>
<comment type="catalytic activity">
    <reaction evidence="1">
        <text>S-ubiquitinyl-[E2 ubiquitin-conjugating enzyme]-L-cysteine + [acceptor protein]-L-lysine = [E2 ubiquitin-conjugating enzyme]-L-cysteine + N(6)-ubiquitinyl-[acceptor protein]-L-lysine.</text>
        <dbReference type="EC" id="2.3.2.27"/>
    </reaction>
</comment>
<evidence type="ECO:0000313" key="11">
    <source>
        <dbReference type="Proteomes" id="UP000593564"/>
    </source>
</evidence>
<dbReference type="SUPFAM" id="SSF48371">
    <property type="entry name" value="ARM repeat"/>
    <property type="match status" value="1"/>
</dbReference>
<dbReference type="PROSITE" id="PS51698">
    <property type="entry name" value="U_BOX"/>
    <property type="match status" value="1"/>
</dbReference>
<dbReference type="PROSITE" id="PS50176">
    <property type="entry name" value="ARM_REPEAT"/>
    <property type="match status" value="2"/>
</dbReference>
<gene>
    <name evidence="10" type="ORF">HYC85_020829</name>
</gene>
<dbReference type="PANTHER" id="PTHR23315">
    <property type="entry name" value="U BOX DOMAIN-CONTAINING"/>
    <property type="match status" value="1"/>
</dbReference>
<dbReference type="GO" id="GO:0007166">
    <property type="term" value="P:cell surface receptor signaling pathway"/>
    <property type="evidence" value="ECO:0007669"/>
    <property type="project" value="InterPro"/>
</dbReference>
<evidence type="ECO:0000256" key="4">
    <source>
        <dbReference type="ARBA" id="ARBA00012483"/>
    </source>
</evidence>
<dbReference type="UniPathway" id="UPA00143"/>
<evidence type="ECO:0000259" key="9">
    <source>
        <dbReference type="PROSITE" id="PS51698"/>
    </source>
</evidence>
<dbReference type="Gene3D" id="3.30.40.10">
    <property type="entry name" value="Zinc/RING finger domain, C3HC4 (zinc finger)"/>
    <property type="match status" value="1"/>
</dbReference>
<dbReference type="InterPro" id="IPR058678">
    <property type="entry name" value="ARM_PUB"/>
</dbReference>
<dbReference type="GO" id="GO:0016567">
    <property type="term" value="P:protein ubiquitination"/>
    <property type="evidence" value="ECO:0007669"/>
    <property type="project" value="UniProtKB-UniPathway"/>
</dbReference>
<dbReference type="InterPro" id="IPR045210">
    <property type="entry name" value="RING-Ubox_PUB"/>
</dbReference>
<dbReference type="Pfam" id="PF25598">
    <property type="entry name" value="ARM_PUB"/>
    <property type="match status" value="1"/>
</dbReference>
<feature type="repeat" description="ARM" evidence="8">
    <location>
        <begin position="413"/>
        <end position="450"/>
    </location>
</feature>
<proteinExistence type="predicted"/>
<keyword evidence="5" id="KW-0808">Transferase</keyword>
<dbReference type="FunFam" id="1.20.930.20:FF:000002">
    <property type="entry name" value="RING-type E3 ubiquitin transferase"/>
    <property type="match status" value="1"/>
</dbReference>
<dbReference type="SMART" id="SM00185">
    <property type="entry name" value="ARM"/>
    <property type="match status" value="3"/>
</dbReference>
<feature type="repeat" description="ARM" evidence="8">
    <location>
        <begin position="495"/>
        <end position="537"/>
    </location>
</feature>
<dbReference type="InterPro" id="IPR013083">
    <property type="entry name" value="Znf_RING/FYVE/PHD"/>
</dbReference>
<protein>
    <recommendedName>
        <fullName evidence="4">RING-type E3 ubiquitin transferase</fullName>
        <ecNumber evidence="4">2.3.2.27</ecNumber>
    </recommendedName>
</protein>
<dbReference type="FunFam" id="3.30.40.10:FF:000442">
    <property type="entry name" value="RING-type E3 ubiquitin transferase"/>
    <property type="match status" value="1"/>
</dbReference>
<sequence>MFKSFLMVTAREDEKAGEEGVIMEGENLLNPINPESKMDVVQELIALVDSVQSIGDFRRTQRKEAYNLMRRLKLLLPLLEEIRDLDTQMPEVGMICLCNLKKAFLCAKKLLKICNEGSKIYLALESEDFMIRFHSVYEKLNQALEGMPYTEIGISEEVKEQVELMRMQLRRAKRRTDTQDMELAMDMMVLLSTTDERNADSASIERLANKLALHTIEDLRAETIAVRKLVKERAQNTEANQQIINLLSKCKQIAGVEDTGVHDDPAVPKALAKCPSLAIPNEFLCPITLEIMTHPVIVATGQTYERESIQKWLDSDHRTCPKSGQLLAHLSLAPNFALRNLILQWCEKNKFPLPKKEDPANLESSTMEPNDEISSMVRNLSSNKLEEQRKAVRKIRMVSKESPESRILIANGGGIPPLVQLLSYPDSKIQEHAVTALLNLSIDESNKKLISREEPIPSIVEILKNGTIGAKENSAAALFSLSMLDENKAIIGLSNGIPPLVELLQNGTIRGKKDAVTALFNLSLSQANKARAIEAGIVAPLLQLLKDNNLDMVNESLSLLLLLASHVDGRRDIGQLSVIGTLVDFIKDGTPKNKECSAALLLELGSRNTNLMLAALQYGVYADVVDLSKNGTNRGQRKADSILQLMSKSEQIP</sequence>
<reference evidence="11" key="1">
    <citation type="journal article" date="2020" name="Nat. Commun.">
        <title>Genome assembly of wild tea tree DASZ reveals pedigree and selection history of tea varieties.</title>
        <authorList>
            <person name="Zhang W."/>
            <person name="Zhang Y."/>
            <person name="Qiu H."/>
            <person name="Guo Y."/>
            <person name="Wan H."/>
            <person name="Zhang X."/>
            <person name="Scossa F."/>
            <person name="Alseekh S."/>
            <person name="Zhang Q."/>
            <person name="Wang P."/>
            <person name="Xu L."/>
            <person name="Schmidt M.H."/>
            <person name="Jia X."/>
            <person name="Li D."/>
            <person name="Zhu A."/>
            <person name="Guo F."/>
            <person name="Chen W."/>
            <person name="Ni D."/>
            <person name="Usadel B."/>
            <person name="Fernie A.R."/>
            <person name="Wen W."/>
        </authorList>
    </citation>
    <scope>NUCLEOTIDE SEQUENCE [LARGE SCALE GENOMIC DNA]</scope>
    <source>
        <strain evidence="11">cv. G240</strain>
    </source>
</reference>
<dbReference type="EC" id="2.3.2.27" evidence="4"/>
<feature type="domain" description="U-box" evidence="9">
    <location>
        <begin position="278"/>
        <end position="352"/>
    </location>
</feature>
<reference evidence="10 11" key="2">
    <citation type="submission" date="2020-07" db="EMBL/GenBank/DDBJ databases">
        <title>Genome assembly of wild tea tree DASZ reveals pedigree and selection history of tea varieties.</title>
        <authorList>
            <person name="Zhang W."/>
        </authorList>
    </citation>
    <scope>NUCLEOTIDE SEQUENCE [LARGE SCALE GENOMIC DNA]</scope>
    <source>
        <strain evidence="11">cv. G240</strain>
        <tissue evidence="10">Leaf</tissue>
    </source>
</reference>
<comment type="caution">
    <text evidence="10">The sequence shown here is derived from an EMBL/GenBank/DDBJ whole genome shotgun (WGS) entry which is preliminary data.</text>
</comment>
<evidence type="ECO:0000256" key="5">
    <source>
        <dbReference type="ARBA" id="ARBA00022679"/>
    </source>
</evidence>
<evidence type="ECO:0000313" key="10">
    <source>
        <dbReference type="EMBL" id="KAF5943187.1"/>
    </source>
</evidence>
<keyword evidence="7" id="KW-0833">Ubl conjugation pathway</keyword>
<name>A0A7J7GRX5_CAMSI</name>
<dbReference type="SUPFAM" id="SSF57850">
    <property type="entry name" value="RING/U-box"/>
    <property type="match status" value="1"/>
</dbReference>
<accession>A0A7J7GRX5</accession>
<evidence type="ECO:0000256" key="8">
    <source>
        <dbReference type="PROSITE-ProRule" id="PRU00259"/>
    </source>
</evidence>
<dbReference type="Pfam" id="PF25368">
    <property type="entry name" value="PUB10_N"/>
    <property type="match status" value="1"/>
</dbReference>
<dbReference type="CDD" id="cd16664">
    <property type="entry name" value="RING-Ubox_PUB"/>
    <property type="match status" value="1"/>
</dbReference>
<comment type="pathway">
    <text evidence="3">Protein modification; protein ubiquitination.</text>
</comment>
<dbReference type="Gene3D" id="1.20.930.20">
    <property type="entry name" value="Adaptor protein Cbl, N-terminal domain"/>
    <property type="match status" value="1"/>
</dbReference>
<comment type="function">
    <text evidence="2">Functions as an E3 ubiquitin ligase.</text>
</comment>
<dbReference type="Pfam" id="PF04564">
    <property type="entry name" value="U-box"/>
    <property type="match status" value="1"/>
</dbReference>
<evidence type="ECO:0000256" key="6">
    <source>
        <dbReference type="ARBA" id="ARBA00022737"/>
    </source>
</evidence>
<evidence type="ECO:0000256" key="3">
    <source>
        <dbReference type="ARBA" id="ARBA00004906"/>
    </source>
</evidence>
<organism evidence="10 11">
    <name type="scientific">Camellia sinensis</name>
    <name type="common">Tea plant</name>
    <name type="synonym">Thea sinensis</name>
    <dbReference type="NCBI Taxonomy" id="4442"/>
    <lineage>
        <taxon>Eukaryota</taxon>
        <taxon>Viridiplantae</taxon>
        <taxon>Streptophyta</taxon>
        <taxon>Embryophyta</taxon>
        <taxon>Tracheophyta</taxon>
        <taxon>Spermatophyta</taxon>
        <taxon>Magnoliopsida</taxon>
        <taxon>eudicotyledons</taxon>
        <taxon>Gunneridae</taxon>
        <taxon>Pentapetalae</taxon>
        <taxon>asterids</taxon>
        <taxon>Ericales</taxon>
        <taxon>Theaceae</taxon>
        <taxon>Camellia</taxon>
    </lineage>
</organism>
<dbReference type="FunFam" id="1.25.10.10:FF:000082">
    <property type="entry name" value="RING-type E3 ubiquitin transferase"/>
    <property type="match status" value="1"/>
</dbReference>
<dbReference type="InterPro" id="IPR011989">
    <property type="entry name" value="ARM-like"/>
</dbReference>
<keyword evidence="6" id="KW-0677">Repeat</keyword>
<evidence type="ECO:0000256" key="1">
    <source>
        <dbReference type="ARBA" id="ARBA00000900"/>
    </source>
</evidence>
<dbReference type="InterPro" id="IPR003613">
    <property type="entry name" value="Ubox_domain"/>
</dbReference>
<dbReference type="InterPro" id="IPR000225">
    <property type="entry name" value="Armadillo"/>
</dbReference>
<dbReference type="SMART" id="SM00504">
    <property type="entry name" value="Ubox"/>
    <property type="match status" value="1"/>
</dbReference>
<dbReference type="InterPro" id="IPR057623">
    <property type="entry name" value="PUB12-19-like_N"/>
</dbReference>
<dbReference type="Gene3D" id="1.25.10.10">
    <property type="entry name" value="Leucine-rich Repeat Variant"/>
    <property type="match status" value="2"/>
</dbReference>